<dbReference type="GO" id="GO:0006515">
    <property type="term" value="P:protein quality control for misfolded or incompletely synthesized proteins"/>
    <property type="evidence" value="ECO:0007669"/>
    <property type="project" value="TreeGrafter"/>
</dbReference>
<evidence type="ECO:0000256" key="7">
    <source>
        <dbReference type="SAM" id="MobiDB-lite"/>
    </source>
</evidence>
<evidence type="ECO:0000256" key="3">
    <source>
        <dbReference type="ARBA" id="ARBA00022801"/>
    </source>
</evidence>
<keyword evidence="2" id="KW-0645">Protease</keyword>
<dbReference type="Pfam" id="PF00574">
    <property type="entry name" value="CLP_protease"/>
    <property type="match status" value="1"/>
</dbReference>
<evidence type="ECO:0000256" key="2">
    <source>
        <dbReference type="ARBA" id="ARBA00022670"/>
    </source>
</evidence>
<dbReference type="EMBL" id="NJEU01000563">
    <property type="protein sequence ID" value="PHH72699.1"/>
    <property type="molecule type" value="Genomic_DNA"/>
</dbReference>
<gene>
    <name evidence="8" type="ORF">CDD82_5847</name>
</gene>
<feature type="compositionally biased region" description="Basic and acidic residues" evidence="7">
    <location>
        <begin position="160"/>
        <end position="173"/>
    </location>
</feature>
<evidence type="ECO:0000256" key="4">
    <source>
        <dbReference type="ARBA" id="ARBA00022825"/>
    </source>
</evidence>
<name>A0A2C5XHL6_9HYPO</name>
<keyword evidence="3" id="KW-0378">Hydrolase</keyword>
<comment type="catalytic activity">
    <reaction evidence="5">
        <text>Hydrolysis of proteins to small peptides in the presence of ATP and magnesium. alpha-casein is the usual test substrate. In the absence of ATP, only oligopeptides shorter than five residues are hydrolyzed (such as succinyl-Leu-Tyr-|-NHMec, and Leu-Tyr-Leu-|-Tyr-Trp, in which cleavage of the -Tyr-|-Leu- and -Tyr-|-Trp bonds also occurs).</text>
        <dbReference type="EC" id="3.4.21.92"/>
    </reaction>
</comment>
<sequence>MSASIVAQLLWLESDTPDKPITMYINSGGGSVTSGMAIYDTMRYIKSPVSTICVGRAASMAAVLLAGGEPGMRYALQHSSIMIHQPLGGTQGQVSEILIYANQIQRVRAMFDKIMQHHLNQAKGYEKYSLADISNMMERDKYLDVEEAIECGVIDAVLTKREDKKATQPKEAEATPNSPNSPGNA</sequence>
<dbReference type="GO" id="GO:0004252">
    <property type="term" value="F:serine-type endopeptidase activity"/>
    <property type="evidence" value="ECO:0007669"/>
    <property type="project" value="InterPro"/>
</dbReference>
<evidence type="ECO:0000256" key="5">
    <source>
        <dbReference type="PROSITE-ProRule" id="PRU10085"/>
    </source>
</evidence>
<keyword evidence="4" id="KW-0720">Serine protease</keyword>
<feature type="region of interest" description="Disordered" evidence="7">
    <location>
        <begin position="160"/>
        <end position="185"/>
    </location>
</feature>
<dbReference type="GO" id="GO:0051117">
    <property type="term" value="F:ATPase binding"/>
    <property type="evidence" value="ECO:0007669"/>
    <property type="project" value="TreeGrafter"/>
</dbReference>
<dbReference type="PROSITE" id="PS00381">
    <property type="entry name" value="CLP_PROTEASE_SER"/>
    <property type="match status" value="1"/>
</dbReference>
<dbReference type="GO" id="GO:0004176">
    <property type="term" value="F:ATP-dependent peptidase activity"/>
    <property type="evidence" value="ECO:0007669"/>
    <property type="project" value="InterPro"/>
</dbReference>
<dbReference type="Proteomes" id="UP000224854">
    <property type="component" value="Unassembled WGS sequence"/>
</dbReference>
<evidence type="ECO:0000256" key="1">
    <source>
        <dbReference type="ARBA" id="ARBA00007039"/>
    </source>
</evidence>
<dbReference type="PRINTS" id="PR00127">
    <property type="entry name" value="CLPPROTEASEP"/>
</dbReference>
<dbReference type="InterPro" id="IPR018215">
    <property type="entry name" value="ClpP_Ser_AS"/>
</dbReference>
<dbReference type="OrthoDB" id="2017408at2759"/>
<dbReference type="CDD" id="cd07017">
    <property type="entry name" value="S14_ClpP_2"/>
    <property type="match status" value="1"/>
</dbReference>
<dbReference type="InterPro" id="IPR029045">
    <property type="entry name" value="ClpP/crotonase-like_dom_sf"/>
</dbReference>
<evidence type="ECO:0000313" key="9">
    <source>
        <dbReference type="Proteomes" id="UP000224854"/>
    </source>
</evidence>
<dbReference type="PANTHER" id="PTHR10381:SF11">
    <property type="entry name" value="ATP-DEPENDENT CLP PROTEASE PROTEOLYTIC SUBUNIT, MITOCHONDRIAL"/>
    <property type="match status" value="1"/>
</dbReference>
<accession>A0A2C5XHL6</accession>
<comment type="caution">
    <text evidence="8">The sequence shown here is derived from an EMBL/GenBank/DDBJ whole genome shotgun (WGS) entry which is preliminary data.</text>
</comment>
<dbReference type="SUPFAM" id="SSF52096">
    <property type="entry name" value="ClpP/crotonase"/>
    <property type="match status" value="1"/>
</dbReference>
<feature type="compositionally biased region" description="Polar residues" evidence="7">
    <location>
        <begin position="175"/>
        <end position="185"/>
    </location>
</feature>
<proteinExistence type="inferred from homology"/>
<evidence type="ECO:0000313" key="8">
    <source>
        <dbReference type="EMBL" id="PHH72699.1"/>
    </source>
</evidence>
<reference evidence="8 9" key="1">
    <citation type="submission" date="2017-06" db="EMBL/GenBank/DDBJ databases">
        <title>Ant-infecting Ophiocordyceps genomes reveal a high diversity of potential behavioral manipulation genes and a possible major role for enterotoxins.</title>
        <authorList>
            <person name="De Bekker C."/>
            <person name="Evans H.C."/>
            <person name="Brachmann A."/>
            <person name="Hughes D.P."/>
        </authorList>
    </citation>
    <scope>NUCLEOTIDE SEQUENCE [LARGE SCALE GENOMIC DNA]</scope>
    <source>
        <strain evidence="8 9">1348a</strain>
    </source>
</reference>
<dbReference type="InterPro" id="IPR001907">
    <property type="entry name" value="ClpP"/>
</dbReference>
<keyword evidence="9" id="KW-1185">Reference proteome</keyword>
<organism evidence="8 9">
    <name type="scientific">Ophiocordyceps australis</name>
    <dbReference type="NCBI Taxonomy" id="1399860"/>
    <lineage>
        <taxon>Eukaryota</taxon>
        <taxon>Fungi</taxon>
        <taxon>Dikarya</taxon>
        <taxon>Ascomycota</taxon>
        <taxon>Pezizomycotina</taxon>
        <taxon>Sordariomycetes</taxon>
        <taxon>Hypocreomycetidae</taxon>
        <taxon>Hypocreales</taxon>
        <taxon>Ophiocordycipitaceae</taxon>
        <taxon>Ophiocordyceps</taxon>
    </lineage>
</organism>
<dbReference type="InterPro" id="IPR023562">
    <property type="entry name" value="ClpP/TepA"/>
</dbReference>
<protein>
    <recommendedName>
        <fullName evidence="6">ATP-dependent Clp protease proteolytic subunit</fullName>
    </recommendedName>
</protein>
<dbReference type="PANTHER" id="PTHR10381">
    <property type="entry name" value="ATP-DEPENDENT CLP PROTEASE PROTEOLYTIC SUBUNIT"/>
    <property type="match status" value="1"/>
</dbReference>
<comment type="similarity">
    <text evidence="1 6">Belongs to the peptidase S14 family.</text>
</comment>
<feature type="active site" evidence="5">
    <location>
        <position position="59"/>
    </location>
</feature>
<dbReference type="AlphaFoldDB" id="A0A2C5XHL6"/>
<dbReference type="GO" id="GO:0009368">
    <property type="term" value="C:endopeptidase Clp complex"/>
    <property type="evidence" value="ECO:0007669"/>
    <property type="project" value="TreeGrafter"/>
</dbReference>
<evidence type="ECO:0000256" key="6">
    <source>
        <dbReference type="RuleBase" id="RU003567"/>
    </source>
</evidence>
<dbReference type="Gene3D" id="3.90.226.10">
    <property type="entry name" value="2-enoyl-CoA Hydratase, Chain A, domain 1"/>
    <property type="match status" value="1"/>
</dbReference>